<keyword evidence="5" id="KW-1208">Phospholipid metabolism</keyword>
<organism evidence="6 7">
    <name type="scientific">Nesidiocoris tenuis</name>
    <dbReference type="NCBI Taxonomy" id="355587"/>
    <lineage>
        <taxon>Eukaryota</taxon>
        <taxon>Metazoa</taxon>
        <taxon>Ecdysozoa</taxon>
        <taxon>Arthropoda</taxon>
        <taxon>Hexapoda</taxon>
        <taxon>Insecta</taxon>
        <taxon>Pterygota</taxon>
        <taxon>Neoptera</taxon>
        <taxon>Paraneoptera</taxon>
        <taxon>Hemiptera</taxon>
        <taxon>Heteroptera</taxon>
        <taxon>Panheteroptera</taxon>
        <taxon>Cimicomorpha</taxon>
        <taxon>Miridae</taxon>
        <taxon>Dicyphina</taxon>
        <taxon>Nesidiocoris</taxon>
    </lineage>
</organism>
<protein>
    <recommendedName>
        <fullName evidence="5">1-acyl-sn-glycerol-3-phosphate acyltransferase</fullName>
        <ecNumber evidence="5">2.3.1.51</ecNumber>
    </recommendedName>
</protein>
<evidence type="ECO:0000256" key="3">
    <source>
        <dbReference type="ARBA" id="ARBA00022679"/>
    </source>
</evidence>
<evidence type="ECO:0000313" key="7">
    <source>
        <dbReference type="Proteomes" id="UP000479000"/>
    </source>
</evidence>
<keyword evidence="5" id="KW-0444">Lipid biosynthesis</keyword>
<dbReference type="Pfam" id="PF01553">
    <property type="entry name" value="Acyltransferase"/>
    <property type="match status" value="1"/>
</dbReference>
<keyword evidence="4 5" id="KW-0012">Acyltransferase</keyword>
<dbReference type="PANTHER" id="PTHR10434">
    <property type="entry name" value="1-ACYL-SN-GLYCEROL-3-PHOSPHATE ACYLTRANSFERASE"/>
    <property type="match status" value="1"/>
</dbReference>
<dbReference type="AlphaFoldDB" id="A0A6H5GIF0"/>
<evidence type="ECO:0000256" key="2">
    <source>
        <dbReference type="ARBA" id="ARBA00008655"/>
    </source>
</evidence>
<comment type="catalytic activity">
    <reaction evidence="5">
        <text>a 1-acyl-sn-glycero-3-phosphate + an acyl-CoA = a 1,2-diacyl-sn-glycero-3-phosphate + CoA</text>
        <dbReference type="Rhea" id="RHEA:19709"/>
        <dbReference type="ChEBI" id="CHEBI:57287"/>
        <dbReference type="ChEBI" id="CHEBI:57970"/>
        <dbReference type="ChEBI" id="CHEBI:58342"/>
        <dbReference type="ChEBI" id="CHEBI:58608"/>
        <dbReference type="EC" id="2.3.1.51"/>
    </reaction>
</comment>
<comment type="pathway">
    <text evidence="1">Phospholipid metabolism; CDP-diacylglycerol biosynthesis; CDP-diacylglycerol from sn-glycerol 3-phosphate: step 2/3.</text>
</comment>
<keyword evidence="5" id="KW-0594">Phospholipid biosynthesis</keyword>
<dbReference type="GO" id="GO:0006654">
    <property type="term" value="P:phosphatidic acid biosynthetic process"/>
    <property type="evidence" value="ECO:0007669"/>
    <property type="project" value="TreeGrafter"/>
</dbReference>
<reference evidence="6 7" key="1">
    <citation type="submission" date="2020-02" db="EMBL/GenBank/DDBJ databases">
        <authorList>
            <person name="Ferguson B K."/>
        </authorList>
    </citation>
    <scope>NUCLEOTIDE SEQUENCE [LARGE SCALE GENOMIC DNA]</scope>
</reference>
<keyword evidence="7" id="KW-1185">Reference proteome</keyword>
<gene>
    <name evidence="6" type="ORF">NTEN_LOCUS9104</name>
</gene>
<keyword evidence="5" id="KW-0443">Lipid metabolism</keyword>
<accession>A0A6H5GIF0</accession>
<evidence type="ECO:0000256" key="1">
    <source>
        <dbReference type="ARBA" id="ARBA00004728"/>
    </source>
</evidence>
<dbReference type="GO" id="GO:0016020">
    <property type="term" value="C:membrane"/>
    <property type="evidence" value="ECO:0007669"/>
    <property type="project" value="InterPro"/>
</dbReference>
<dbReference type="InterPro" id="IPR002123">
    <property type="entry name" value="Plipid/glycerol_acylTrfase"/>
</dbReference>
<dbReference type="SMART" id="SM00563">
    <property type="entry name" value="PlsC"/>
    <property type="match status" value="1"/>
</dbReference>
<dbReference type="CDD" id="cd07989">
    <property type="entry name" value="LPLAT_AGPAT-like"/>
    <property type="match status" value="1"/>
</dbReference>
<dbReference type="SUPFAM" id="SSF69593">
    <property type="entry name" value="Glycerol-3-phosphate (1)-acyltransferase"/>
    <property type="match status" value="1"/>
</dbReference>
<dbReference type="EC" id="2.3.1.51" evidence="5"/>
<dbReference type="GO" id="GO:0005783">
    <property type="term" value="C:endoplasmic reticulum"/>
    <property type="evidence" value="ECO:0007669"/>
    <property type="project" value="TreeGrafter"/>
</dbReference>
<evidence type="ECO:0000256" key="5">
    <source>
        <dbReference type="RuleBase" id="RU361267"/>
    </source>
</evidence>
<dbReference type="Proteomes" id="UP000479000">
    <property type="component" value="Unassembled WGS sequence"/>
</dbReference>
<dbReference type="NCBIfam" id="TIGR00530">
    <property type="entry name" value="AGP_acyltrn"/>
    <property type="match status" value="1"/>
</dbReference>
<evidence type="ECO:0000256" key="4">
    <source>
        <dbReference type="ARBA" id="ARBA00023315"/>
    </source>
</evidence>
<dbReference type="PANTHER" id="PTHR10434:SF11">
    <property type="entry name" value="1-ACYL-SN-GLYCEROL-3-PHOSPHATE ACYLTRANSFERASE"/>
    <property type="match status" value="1"/>
</dbReference>
<name>A0A6H5GIF0_9HEMI</name>
<sequence>MMSALEFVSICCFLALPVFYEHSSTFRYYFKFFVYYAYIMVASVIVLPVMIMKPRSVENLILASNLCRHVSTLLGLRWELRGGDHLSRDQSFVIVANHQSSIDILGMFELWPVMKKCTVVAKKELLYAGPFGLAAWLCGLIFINRLNSESSRQAINVSADQLRDTKVKMWVFPEGTRNNTGQIHAFKKGAFHAAISAQLPILPVVYTHFYFLESEKCVFNPGRVVITVLPPIKTTGLCFDDLAQLMTSTHKTMTETFEATTKELLKELENDRSYL</sequence>
<comment type="similarity">
    <text evidence="2 5">Belongs to the 1-acyl-sn-glycerol-3-phosphate acyltransferase family.</text>
</comment>
<dbReference type="InterPro" id="IPR004552">
    <property type="entry name" value="AGP_acyltrans"/>
</dbReference>
<evidence type="ECO:0000313" key="6">
    <source>
        <dbReference type="EMBL" id="CAB0003587.1"/>
    </source>
</evidence>
<dbReference type="OrthoDB" id="202234at2759"/>
<proteinExistence type="inferred from homology"/>
<comment type="domain">
    <text evidence="5">The HXXXXD motif is essential for acyltransferase activity and may constitute the binding site for the phosphate moiety of the glycerol-3-phosphate.</text>
</comment>
<dbReference type="EMBL" id="CADCXU010013532">
    <property type="protein sequence ID" value="CAB0003587.1"/>
    <property type="molecule type" value="Genomic_DNA"/>
</dbReference>
<keyword evidence="3 5" id="KW-0808">Transferase</keyword>
<dbReference type="GO" id="GO:0003841">
    <property type="term" value="F:1-acylglycerol-3-phosphate O-acyltransferase activity"/>
    <property type="evidence" value="ECO:0007669"/>
    <property type="project" value="UniProtKB-UniRule"/>
</dbReference>